<feature type="compositionally biased region" description="Basic and acidic residues" evidence="1">
    <location>
        <begin position="391"/>
        <end position="438"/>
    </location>
</feature>
<proteinExistence type="predicted"/>
<organism evidence="2 3">
    <name type="scientific">Smittium megazygosporum</name>
    <dbReference type="NCBI Taxonomy" id="133381"/>
    <lineage>
        <taxon>Eukaryota</taxon>
        <taxon>Fungi</taxon>
        <taxon>Fungi incertae sedis</taxon>
        <taxon>Zoopagomycota</taxon>
        <taxon>Kickxellomycotina</taxon>
        <taxon>Harpellomycetes</taxon>
        <taxon>Harpellales</taxon>
        <taxon>Legeriomycetaceae</taxon>
        <taxon>Smittium</taxon>
    </lineage>
</organism>
<gene>
    <name evidence="2" type="ORF">BB560_002923</name>
</gene>
<name>A0A2T9ZDK1_9FUNG</name>
<comment type="caution">
    <text evidence="2">The sequence shown here is derived from an EMBL/GenBank/DDBJ whole genome shotgun (WGS) entry which is preliminary data.</text>
</comment>
<keyword evidence="3" id="KW-1185">Reference proteome</keyword>
<feature type="region of interest" description="Disordered" evidence="1">
    <location>
        <begin position="184"/>
        <end position="474"/>
    </location>
</feature>
<dbReference type="EMBL" id="MBFS01000382">
    <property type="protein sequence ID" value="PVV02617.1"/>
    <property type="molecule type" value="Genomic_DNA"/>
</dbReference>
<evidence type="ECO:0000313" key="3">
    <source>
        <dbReference type="Proteomes" id="UP000245609"/>
    </source>
</evidence>
<feature type="compositionally biased region" description="Polar residues" evidence="1">
    <location>
        <begin position="204"/>
        <end position="231"/>
    </location>
</feature>
<dbReference type="Proteomes" id="UP000245609">
    <property type="component" value="Unassembled WGS sequence"/>
</dbReference>
<feature type="compositionally biased region" description="Basic and acidic residues" evidence="1">
    <location>
        <begin position="232"/>
        <end position="288"/>
    </location>
</feature>
<evidence type="ECO:0000256" key="1">
    <source>
        <dbReference type="SAM" id="MobiDB-lite"/>
    </source>
</evidence>
<feature type="compositionally biased region" description="Basic and acidic residues" evidence="1">
    <location>
        <begin position="512"/>
        <end position="541"/>
    </location>
</feature>
<evidence type="ECO:0000313" key="2">
    <source>
        <dbReference type="EMBL" id="PVV02617.1"/>
    </source>
</evidence>
<reference evidence="2 3" key="1">
    <citation type="journal article" date="2018" name="MBio">
        <title>Comparative Genomics Reveals the Core Gene Toolbox for the Fungus-Insect Symbiosis.</title>
        <authorList>
            <person name="Wang Y."/>
            <person name="Stata M."/>
            <person name="Wang W."/>
            <person name="Stajich J.E."/>
            <person name="White M.M."/>
            <person name="Moncalvo J.M."/>
        </authorList>
    </citation>
    <scope>NUCLEOTIDE SEQUENCE [LARGE SCALE GENOMIC DNA]</scope>
    <source>
        <strain evidence="2 3">SC-DP-2</strain>
    </source>
</reference>
<feature type="region of interest" description="Disordered" evidence="1">
    <location>
        <begin position="620"/>
        <end position="642"/>
    </location>
</feature>
<feature type="compositionally biased region" description="Polar residues" evidence="1">
    <location>
        <begin position="439"/>
        <end position="451"/>
    </location>
</feature>
<sequence>MESAQFSKDQNKRYSGYSFNQDDLVSYIADTWVYDAEEPKINPIIDTSIKLYATGPDFIYDFIDPIKKSNSKNDEDDADKNSSDFLNNAYNDSEYIGSALNDTGYADYTKSPNLSKGANYIQRKKVLLNKVVNPSIANIYKDFDPNSYEYERQLIEATSTSFYLSSFVSPTLYRGTISNKVHGTEDAKITKSSKSVEETEKMPTDSNSLSESASMTPSPKTSSYKSLPSSQETKDSGEKIEPETEEQAKDENKHSIETPELGLDKEKSSQSGEPEKKDSKIPNLEKRGSGIIKTVPNKYNNSDADNVVTHSDLEGKNVVGVRPPHIVAKTKEEYEKNLSKTEPASPNATKPRAEQKTGPVDKASVSESDADDDDQSDTECLANLAKKKKNTKESNESKESVQDLKDKNSGDLAKDDSVESPELENKSKQDNDSGKSENEQQASLGNVSNHSLPIDLVTSDPSKENSKSANNSGLYKSLKARAKSFSVRPHNAIAFAKKKIIPGEKPSNSDSPAKDEPKEKVEKGKEIMIAKKNEIENKQNERGSSLNARPVAVMKMRGSHIAENIEPKAIAVEGKPEYPSSHELQTKKSENFFKKGNIVKRFQTLRKATSNSYLAMKFSKRNKKSDAQLSNPQESVKDDFETPATSIPELFPEIAEEDKRIKQKNQPIKTTLSKKSIADFSKRMKIPTVKHFKSFRGTLPVAN</sequence>
<dbReference type="OrthoDB" id="10686305at2759"/>
<dbReference type="AlphaFoldDB" id="A0A2T9ZDK1"/>
<feature type="compositionally biased region" description="Basic and acidic residues" evidence="1">
    <location>
        <begin position="329"/>
        <end position="339"/>
    </location>
</feature>
<feature type="compositionally biased region" description="Acidic residues" evidence="1">
    <location>
        <begin position="368"/>
        <end position="377"/>
    </location>
</feature>
<protein>
    <submittedName>
        <fullName evidence="2">Uncharacterized protein</fullName>
    </submittedName>
</protein>
<feature type="region of interest" description="Disordered" evidence="1">
    <location>
        <begin position="494"/>
        <end position="550"/>
    </location>
</feature>
<feature type="compositionally biased region" description="Basic and acidic residues" evidence="1">
    <location>
        <begin position="184"/>
        <end position="203"/>
    </location>
</feature>
<accession>A0A2T9ZDK1</accession>